<dbReference type="PANTHER" id="PTHR24369:SF210">
    <property type="entry name" value="CHAOPTIN-RELATED"/>
    <property type="match status" value="1"/>
</dbReference>
<dbReference type="SMART" id="SM00365">
    <property type="entry name" value="LRR_SD22"/>
    <property type="match status" value="5"/>
</dbReference>
<keyword evidence="3" id="KW-0677">Repeat</keyword>
<keyword evidence="4" id="KW-0175">Coiled coil</keyword>
<feature type="region of interest" description="Disordered" evidence="5">
    <location>
        <begin position="739"/>
        <end position="778"/>
    </location>
</feature>
<dbReference type="SMART" id="SM00082">
    <property type="entry name" value="LRRCT"/>
    <property type="match status" value="1"/>
</dbReference>
<feature type="signal peptide" evidence="7">
    <location>
        <begin position="1"/>
        <end position="24"/>
    </location>
</feature>
<feature type="compositionally biased region" description="Low complexity" evidence="5">
    <location>
        <begin position="910"/>
        <end position="923"/>
    </location>
</feature>
<feature type="coiled-coil region" evidence="4">
    <location>
        <begin position="570"/>
        <end position="598"/>
    </location>
</feature>
<reference evidence="10" key="1">
    <citation type="journal article" date="2015" name="Proc. Natl. Acad. Sci. U.S.A.">
        <title>Genome sequence of the Asian Tiger mosquito, Aedes albopictus, reveals insights into its biology, genetics, and evolution.</title>
        <authorList>
            <person name="Chen X.G."/>
            <person name="Jiang X."/>
            <person name="Gu J."/>
            <person name="Xu M."/>
            <person name="Wu Y."/>
            <person name="Deng Y."/>
            <person name="Zhang C."/>
            <person name="Bonizzoni M."/>
            <person name="Dermauw W."/>
            <person name="Vontas J."/>
            <person name="Armbruster P."/>
            <person name="Huang X."/>
            <person name="Yang Y."/>
            <person name="Zhang H."/>
            <person name="He W."/>
            <person name="Peng H."/>
            <person name="Liu Y."/>
            <person name="Wu K."/>
            <person name="Chen J."/>
            <person name="Lirakis M."/>
            <person name="Topalis P."/>
            <person name="Van Leeuwen T."/>
            <person name="Hall A.B."/>
            <person name="Jiang X."/>
            <person name="Thorpe C."/>
            <person name="Mueller R.L."/>
            <person name="Sun C."/>
            <person name="Waterhouse R.M."/>
            <person name="Yan G."/>
            <person name="Tu Z.J."/>
            <person name="Fang X."/>
            <person name="James A.A."/>
        </authorList>
    </citation>
    <scope>NUCLEOTIDE SEQUENCE [LARGE SCALE GENOMIC DNA]</scope>
    <source>
        <strain evidence="10">Foshan</strain>
    </source>
</reference>
<feature type="region of interest" description="Disordered" evidence="5">
    <location>
        <begin position="639"/>
        <end position="673"/>
    </location>
</feature>
<dbReference type="Proteomes" id="UP000069940">
    <property type="component" value="Unassembled WGS sequence"/>
</dbReference>
<feature type="compositionally biased region" description="Basic and acidic residues" evidence="5">
    <location>
        <begin position="895"/>
        <end position="907"/>
    </location>
</feature>
<keyword evidence="10" id="KW-1185">Reference proteome</keyword>
<dbReference type="EnsemblMetazoa" id="AALFPA23_003834.R4464">
    <property type="protein sequence ID" value="AALFPA23_003834.P4464"/>
    <property type="gene ID" value="AALFPA23_003834"/>
</dbReference>
<keyword evidence="6" id="KW-0472">Membrane</keyword>
<feature type="compositionally biased region" description="Basic and acidic residues" evidence="5">
    <location>
        <begin position="663"/>
        <end position="673"/>
    </location>
</feature>
<dbReference type="InterPro" id="IPR000483">
    <property type="entry name" value="Cys-rich_flank_reg_C"/>
</dbReference>
<dbReference type="InterPro" id="IPR032675">
    <property type="entry name" value="LRR_dom_sf"/>
</dbReference>
<evidence type="ECO:0000256" key="5">
    <source>
        <dbReference type="SAM" id="MobiDB-lite"/>
    </source>
</evidence>
<feature type="compositionally biased region" description="Acidic residues" evidence="5">
    <location>
        <begin position="653"/>
        <end position="662"/>
    </location>
</feature>
<feature type="transmembrane region" description="Helical" evidence="6">
    <location>
        <begin position="540"/>
        <end position="561"/>
    </location>
</feature>
<evidence type="ECO:0000256" key="1">
    <source>
        <dbReference type="ARBA" id="ARBA00022614"/>
    </source>
</evidence>
<sequence>MEARSITVGVFLLVLALLVRHSRSEEFCPNGCHCHYDHDSGDFYVDCSGLGLSELPHFPDTNVQILDLSENMFTFIPPEVAQFSNLRYLDMSSNLISSLPPFSLEGLHSLKQLNLSKNNISNWANLYPNELLQKTPFLEELSLADNQFTSFSSNDIALVLVSASVRYLDLSNCKITKVSGKEVIQGLISLETLKLNGNPLHGISDIKSDTLKTLDLSNCRISTLQSTALSGLSSLAYVNFARNYKLSLSTHGNVTSTSLRRVNLSYCNLDSIELGGFPNLKTAILRGNMIRQLMGNSFVANPLLENIDLSSNSINFVHSDAFWQLSNLKTLDLSFNAIPRIDGRTFKENEMLTQINLSRNYIARLQRIVASSLAHLNMSWCEILSVDADALGAMPSLIDLDLSHNLLYDDPWNIASETLQTLDLSMCRITAIRNTTFSRLPALMRINLSGNRFTTPFRVDFFDSNTYLSEIWLGDNPWRCDCRDSGFLDFFLFLTEPPRRVNDHKQLRCTSPEDFYGATWEAACRSVWYPQDIMGTTERIWTYFMLAILAFFGFFCLYSSIKRFVDSRRKLAAERERQENVEEMREVARENQLRLRQEAQLNAPDARESRPPCYEDAILLPKFDAASFASLDELLLRGKRKKKRRHRQSTGDEGTDGDDETDRVELRQSSRSRSENVLSVRAVVYQEPTDALPAQNSPIYQRPTSNRVVTANVHASPTESRGSRAQPSNDAELHYHSTDILRMDRPATSSPTSSRSVTVSVHQPGPSTSTNQIQDFNSRSYENSPYAKRKVKPLQHINPNGSIEEITDFEGYESSPYAKRRLQHLASFKGDRDRERPPLPARPPPSQGQQLLQDSDDDDDDGDDGGAISIRVVDDYFKPEQSKPDLDDYAVVTEDDVRRNLLEREKQQQSSVATNAGSSGSSSIEIIPARNERQQ</sequence>
<feature type="compositionally biased region" description="Polar residues" evidence="5">
    <location>
        <begin position="765"/>
        <end position="778"/>
    </location>
</feature>
<feature type="compositionally biased region" description="Basic residues" evidence="5">
    <location>
        <begin position="639"/>
        <end position="648"/>
    </location>
</feature>
<organism evidence="9 10">
    <name type="scientific">Aedes albopictus</name>
    <name type="common">Asian tiger mosquito</name>
    <name type="synonym">Stegomyia albopicta</name>
    <dbReference type="NCBI Taxonomy" id="7160"/>
    <lineage>
        <taxon>Eukaryota</taxon>
        <taxon>Metazoa</taxon>
        <taxon>Ecdysozoa</taxon>
        <taxon>Arthropoda</taxon>
        <taxon>Hexapoda</taxon>
        <taxon>Insecta</taxon>
        <taxon>Pterygota</taxon>
        <taxon>Neoptera</taxon>
        <taxon>Endopterygota</taxon>
        <taxon>Diptera</taxon>
        <taxon>Nematocera</taxon>
        <taxon>Culicoidea</taxon>
        <taxon>Culicidae</taxon>
        <taxon>Culicinae</taxon>
        <taxon>Aedini</taxon>
        <taxon>Aedes</taxon>
        <taxon>Stegomyia</taxon>
    </lineage>
</organism>
<dbReference type="InterPro" id="IPR050541">
    <property type="entry name" value="LRR_TM_domain-containing"/>
</dbReference>
<protein>
    <recommendedName>
        <fullName evidence="8">LRRCT domain-containing protein</fullName>
    </recommendedName>
</protein>
<dbReference type="Gene3D" id="3.80.10.10">
    <property type="entry name" value="Ribonuclease Inhibitor"/>
    <property type="match status" value="4"/>
</dbReference>
<proteinExistence type="predicted"/>
<evidence type="ECO:0000256" key="3">
    <source>
        <dbReference type="ARBA" id="ARBA00022737"/>
    </source>
</evidence>
<keyword evidence="6" id="KW-0812">Transmembrane</keyword>
<evidence type="ECO:0000256" key="7">
    <source>
        <dbReference type="SAM" id="SignalP"/>
    </source>
</evidence>
<feature type="chain" id="PRO_5045023501" description="LRRCT domain-containing protein" evidence="7">
    <location>
        <begin position="25"/>
        <end position="935"/>
    </location>
</feature>
<feature type="compositionally biased region" description="Low complexity" evidence="5">
    <location>
        <begin position="748"/>
        <end position="761"/>
    </location>
</feature>
<dbReference type="SMART" id="SM00369">
    <property type="entry name" value="LRR_TYP"/>
    <property type="match status" value="10"/>
</dbReference>
<dbReference type="SUPFAM" id="SSF52058">
    <property type="entry name" value="L domain-like"/>
    <property type="match status" value="2"/>
</dbReference>
<reference evidence="9" key="2">
    <citation type="submission" date="2025-05" db="UniProtKB">
        <authorList>
            <consortium name="EnsemblMetazoa"/>
        </authorList>
    </citation>
    <scope>IDENTIFICATION</scope>
    <source>
        <strain evidence="9">Foshan</strain>
    </source>
</reference>
<dbReference type="EnsemblMetazoa" id="AALFPA23_003834.R4463">
    <property type="protein sequence ID" value="AALFPA23_003834.P4463"/>
    <property type="gene ID" value="AALFPA23_003834"/>
</dbReference>
<dbReference type="GeneID" id="109430553"/>
<name>A0ABM1XXT0_AEDAL</name>
<keyword evidence="1" id="KW-0433">Leucine-rich repeat</keyword>
<evidence type="ECO:0000256" key="6">
    <source>
        <dbReference type="SAM" id="Phobius"/>
    </source>
</evidence>
<dbReference type="RefSeq" id="XP_062708926.1">
    <property type="nucleotide sequence ID" value="XM_062852942.1"/>
</dbReference>
<dbReference type="InterPro" id="IPR003591">
    <property type="entry name" value="Leu-rich_rpt_typical-subtyp"/>
</dbReference>
<feature type="compositionally biased region" description="Basic and acidic residues" evidence="5">
    <location>
        <begin position="872"/>
        <end position="886"/>
    </location>
</feature>
<evidence type="ECO:0000256" key="4">
    <source>
        <dbReference type="SAM" id="Coils"/>
    </source>
</evidence>
<dbReference type="PROSITE" id="PS51450">
    <property type="entry name" value="LRR"/>
    <property type="match status" value="3"/>
</dbReference>
<keyword evidence="2 7" id="KW-0732">Signal</keyword>
<evidence type="ECO:0000313" key="10">
    <source>
        <dbReference type="Proteomes" id="UP000069940"/>
    </source>
</evidence>
<evidence type="ECO:0000259" key="8">
    <source>
        <dbReference type="SMART" id="SM00082"/>
    </source>
</evidence>
<feature type="compositionally biased region" description="Acidic residues" evidence="5">
    <location>
        <begin position="854"/>
        <end position="864"/>
    </location>
</feature>
<evidence type="ECO:0000313" key="9">
    <source>
        <dbReference type="EnsemblMetazoa" id="AALFPA23_003834.P4463"/>
    </source>
</evidence>
<keyword evidence="6" id="KW-1133">Transmembrane helix</keyword>
<dbReference type="Pfam" id="PF13855">
    <property type="entry name" value="LRR_8"/>
    <property type="match status" value="4"/>
</dbReference>
<evidence type="ECO:0000256" key="2">
    <source>
        <dbReference type="ARBA" id="ARBA00022729"/>
    </source>
</evidence>
<dbReference type="RefSeq" id="XP_019562172.3">
    <property type="nucleotide sequence ID" value="XM_019706627.3"/>
</dbReference>
<feature type="region of interest" description="Disordered" evidence="5">
    <location>
        <begin position="829"/>
        <end position="935"/>
    </location>
</feature>
<accession>A0ABM1XXT0</accession>
<feature type="domain" description="LRRCT" evidence="8">
    <location>
        <begin position="476"/>
        <end position="525"/>
    </location>
</feature>
<dbReference type="PANTHER" id="PTHR24369">
    <property type="entry name" value="ANTIGEN BSP, PUTATIVE-RELATED"/>
    <property type="match status" value="1"/>
</dbReference>
<dbReference type="InterPro" id="IPR001611">
    <property type="entry name" value="Leu-rich_rpt"/>
</dbReference>